<dbReference type="STRING" id="633147.Olsu_1058"/>
<feature type="domain" description="Teneurin-like YD-shell" evidence="4">
    <location>
        <begin position="908"/>
        <end position="1193"/>
    </location>
</feature>
<keyword evidence="6" id="KW-1185">Reference proteome</keyword>
<keyword evidence="1" id="KW-0677">Repeat</keyword>
<evidence type="ECO:0000313" key="6">
    <source>
        <dbReference type="Proteomes" id="UP000000333"/>
    </source>
</evidence>
<dbReference type="InterPro" id="IPR022385">
    <property type="entry name" value="Rhs_assc_core"/>
</dbReference>
<dbReference type="InterPro" id="IPR031325">
    <property type="entry name" value="RHS_repeat"/>
</dbReference>
<feature type="domain" description="DUF6531" evidence="3">
    <location>
        <begin position="20"/>
        <end position="92"/>
    </location>
</feature>
<dbReference type="InterPro" id="IPR006530">
    <property type="entry name" value="YD"/>
</dbReference>
<dbReference type="EMBL" id="CP002106">
    <property type="protein sequence ID" value="ADK68168.1"/>
    <property type="molecule type" value="Genomic_DNA"/>
</dbReference>
<evidence type="ECO:0000313" key="5">
    <source>
        <dbReference type="EMBL" id="ADK68168.1"/>
    </source>
</evidence>
<dbReference type="Pfam" id="PF20148">
    <property type="entry name" value="DUF6531"/>
    <property type="match status" value="1"/>
</dbReference>
<feature type="domain" description="Teneurin-like YD-shell" evidence="4">
    <location>
        <begin position="426"/>
        <end position="547"/>
    </location>
</feature>
<dbReference type="Pfam" id="PF12671">
    <property type="entry name" value="Amidase_6"/>
    <property type="match status" value="1"/>
</dbReference>
<dbReference type="KEGG" id="ols:Olsu_1058"/>
<dbReference type="eggNOG" id="COG3209">
    <property type="taxonomic scope" value="Bacteria"/>
</dbReference>
<dbReference type="InterPro" id="IPR050708">
    <property type="entry name" value="T6SS_VgrG/RHS"/>
</dbReference>
<dbReference type="Pfam" id="PF05593">
    <property type="entry name" value="RHS_repeat"/>
    <property type="match status" value="2"/>
</dbReference>
<protein>
    <submittedName>
        <fullName evidence="5">YD repeat protein</fullName>
    </submittedName>
</protein>
<accession>E1QVL5</accession>
<dbReference type="PANTHER" id="PTHR32305">
    <property type="match status" value="1"/>
</dbReference>
<dbReference type="HOGENOM" id="CLU_002455_0_0_11"/>
<dbReference type="NCBIfam" id="TIGR01643">
    <property type="entry name" value="YD_repeat_2x"/>
    <property type="match status" value="13"/>
</dbReference>
<dbReference type="PANTHER" id="PTHR32305:SF15">
    <property type="entry name" value="PROTEIN RHSA-RELATED"/>
    <property type="match status" value="1"/>
</dbReference>
<dbReference type="NCBIfam" id="TIGR03696">
    <property type="entry name" value="Rhs_assc_core"/>
    <property type="match status" value="1"/>
</dbReference>
<dbReference type="Proteomes" id="UP000000333">
    <property type="component" value="Chromosome"/>
</dbReference>
<sequence length="1431" mass="157168">MAVVVMALMGEGGDCCAYGGDPVNLATGNFIYAYDYLAFDSRPRMSLRLFYNSHGRGTSPLGMGWTHPFAVSLAVELNRAVVSMEDGHAEIFLGTPERGFAYLLGRADALSCEDDGYVYVSAAGIRTESGTATSFSYDSNGYLASVTNARGIAELRNTFDERGRVAQQEFADGGVISYAYDDGLMQVVVTDQLGNESTYVHDGLFRTVEVRTGDAVERTSYNEKNLKTRVVNPRGLTSSYQFDAVGNLVCVSNPVGERTTYEYNVLNKPVRAAVNGTTVFRNEYDDLGRITKTIDAVGNETRFLHDESGDLLSVTRADGSVTLFEHDALGLVTAATGPQGATERREFDECGMLAAWVDANGNRTSYEHDSLGNVTAMTNAEGNRRTYEYDGTGLLVRMVDYDGVPVSYEYDCMGRPVRFVDKDGNESRREYDLAGRLVKDVDATGAATMFEYDAAGNVTKATDALGASTSFRYDFNGNRTRVLLPDGTILRATYDQLDRMRSVRDGAGSVTYYQYDAMGNLVHEVDPMENHLWWEYDAACRLTSSTDAMGRTTGYEHTSLGALSRVTDAAGRVTSYDYLPGGLLHRIVNPDGMSLAFGYDAALNVVTKTSQSGYELRYAYDSMGRVTDISNNQGQSKSYRYDAIGNRVSKTDGRGNVTSYAYTPGGELREVVEASGAVTRYDYDARGGLARVCRLGVPGLDGDVSPRTTTYGRDALGRVTTVTDALGNRERMSYDAMGRLVSRTDADGYVTSFGFDAAGRANDVTFADGREVHMGYDRLSRLVELRDWLGTTTYEYDAAGNVTRTCDHAGREMRYGWGRADELRDITYPGGMRTSYDYDDALRLVGLHANGLDATYEYDESGNLSARGYSNGTGVRLGHDARGRLTHLASYDATGPLDELSYAYDLCDNKSVVRATRRGMPELSGEYAYGYDELNRLTCVTRNGQAVRSYEYDAFGNRVQLTDGTEGVTGYAYNALDQLVCSWSDEGERSYRYDERGNLVSEGIVGREAEATYEYDALGRLSRARMADGSVAKYTYDGMLHRRATQRQEADGATSMTEYVLDPTRPCNNLVQTVIDGRLGQSYLWDGDGLASVCTDDGKVASVIQDSLGSVTRILDGQGDLLSSFGYDEFGNSAYESDVLGVPFSYAGYLKDGVTQALYAQARQYLPRTGQFMSADPLHGYVRRPATINRYSYCCQQPLDFVDPLGLSRQEAVDYAKKWAADDVDGRNPSYPSYDQNCTNFVSQALAAGGVRPAGNRYEWYCDSVQTTANLSLLPLSMLTAEIITGMSRMAGVDAHPIHDERGDLYVASSTWGAAQNHYDYFSNPENGFMSGQAKVVLPVEVVGEDRVEEQLLDYSDEVEKGDIAYWGYYDSDGHFVAAHTTIVTDVRGGQIYIASNDDAYSKRLIFERMCNGNSGSAVVIVHLRDECFGE</sequence>
<reference evidence="5 6" key="1">
    <citation type="journal article" date="2010" name="Stand. Genomic Sci.">
        <title>Complete genome sequence of Olsenella uli type strain (VPI D76D-27C).</title>
        <authorList>
            <person name="Goker M."/>
            <person name="Held B."/>
            <person name="Lucas S."/>
            <person name="Nolan M."/>
            <person name="Yasawong M."/>
            <person name="Glavina Del Rio T."/>
            <person name="Tice H."/>
            <person name="Cheng J.F."/>
            <person name="Bruce D."/>
            <person name="Detter J.C."/>
            <person name="Tapia R."/>
            <person name="Han C."/>
            <person name="Goodwin L."/>
            <person name="Pitluck S."/>
            <person name="Liolios K."/>
            <person name="Ivanova N."/>
            <person name="Mavromatis K."/>
            <person name="Mikhailova N."/>
            <person name="Pati A."/>
            <person name="Chen A."/>
            <person name="Palaniappan K."/>
            <person name="Land M."/>
            <person name="Hauser L."/>
            <person name="Chang Y.J."/>
            <person name="Jeffries C.D."/>
            <person name="Rohde M."/>
            <person name="Sikorski J."/>
            <person name="Pukall R."/>
            <person name="Woyke T."/>
            <person name="Bristow J."/>
            <person name="Eisen J.A."/>
            <person name="Markowitz V."/>
            <person name="Hugenholtz P."/>
            <person name="Kyrpides N.C."/>
            <person name="Klenk H.P."/>
            <person name="Lapidus A."/>
        </authorList>
    </citation>
    <scope>NUCLEOTIDE SEQUENCE [LARGE SCALE GENOMIC DNA]</scope>
    <source>
        <strain evidence="6">ATCC 49627 / DSM 7084 / CIP 109912 / JCM 12494 / NCIMB 702895 / VPI D76D-27C</strain>
    </source>
</reference>
<feature type="domain" description="Putative amidase" evidence="2">
    <location>
        <begin position="1208"/>
        <end position="1400"/>
    </location>
</feature>
<dbReference type="InterPro" id="IPR056823">
    <property type="entry name" value="TEN-like_YD-shell"/>
</dbReference>
<dbReference type="Pfam" id="PF25023">
    <property type="entry name" value="TEN_YD-shell"/>
    <property type="match status" value="3"/>
</dbReference>
<dbReference type="InterPro" id="IPR024301">
    <property type="entry name" value="Amidase_6"/>
</dbReference>
<name>E1QVL5_OLSUV</name>
<evidence type="ECO:0000259" key="3">
    <source>
        <dbReference type="Pfam" id="PF20148"/>
    </source>
</evidence>
<dbReference type="Gene3D" id="2.180.10.10">
    <property type="entry name" value="RHS repeat-associated core"/>
    <property type="match status" value="5"/>
</dbReference>
<evidence type="ECO:0000259" key="4">
    <source>
        <dbReference type="Pfam" id="PF25023"/>
    </source>
</evidence>
<feature type="domain" description="Teneurin-like YD-shell" evidence="4">
    <location>
        <begin position="274"/>
        <end position="425"/>
    </location>
</feature>
<dbReference type="InterPro" id="IPR045351">
    <property type="entry name" value="DUF6531"/>
</dbReference>
<organism evidence="5 6">
    <name type="scientific">Olsenella uli (strain ATCC 49627 / DSM 7084 / CCUG 31166 / CIP 109912 / JCM 12494 / LMG 11480 / NCIMB 702895 / VPI D76D-27C)</name>
    <name type="common">Lactobacillus uli</name>
    <dbReference type="NCBI Taxonomy" id="633147"/>
    <lineage>
        <taxon>Bacteria</taxon>
        <taxon>Bacillati</taxon>
        <taxon>Actinomycetota</taxon>
        <taxon>Coriobacteriia</taxon>
        <taxon>Coriobacteriales</taxon>
        <taxon>Atopobiaceae</taxon>
        <taxon>Olsenella</taxon>
    </lineage>
</organism>
<evidence type="ECO:0000259" key="2">
    <source>
        <dbReference type="Pfam" id="PF12671"/>
    </source>
</evidence>
<proteinExistence type="predicted"/>
<evidence type="ECO:0000256" key="1">
    <source>
        <dbReference type="ARBA" id="ARBA00022737"/>
    </source>
</evidence>
<gene>
    <name evidence="5" type="ordered locus">Olsu_1058</name>
</gene>